<sequence>MFLIVFAAVVFLPFILMASFYFPSKDVLRITGTEVVRVDADGKRIQGDGRGRETRDVFYIYAEDIESKKPHVFENEDTSWGFPFYFKFNSTDVQATANSIAGERGTAIISSYGWRIPLVSWFPNATSVTRAAADASPFPWFNTVFLLILAGVLVALWRATRRFRKPTV</sequence>
<keyword evidence="3" id="KW-1185">Reference proteome</keyword>
<keyword evidence="1" id="KW-1133">Transmembrane helix</keyword>
<feature type="transmembrane region" description="Helical" evidence="1">
    <location>
        <begin position="138"/>
        <end position="157"/>
    </location>
</feature>
<dbReference type="Pfam" id="PF07509">
    <property type="entry name" value="DUF1523"/>
    <property type="match status" value="1"/>
</dbReference>
<dbReference type="KEGG" id="cmet:K6K41_02735"/>
<name>A0A9E6URG2_9HYPH</name>
<gene>
    <name evidence="2" type="ORF">K6K41_02735</name>
</gene>
<evidence type="ECO:0000256" key="1">
    <source>
        <dbReference type="SAM" id="Phobius"/>
    </source>
</evidence>
<dbReference type="AlphaFoldDB" id="A0A9E6URG2"/>
<evidence type="ECO:0000313" key="2">
    <source>
        <dbReference type="EMBL" id="QZO02240.1"/>
    </source>
</evidence>
<dbReference type="EMBL" id="CP081869">
    <property type="protein sequence ID" value="QZO02240.1"/>
    <property type="molecule type" value="Genomic_DNA"/>
</dbReference>
<proteinExistence type="predicted"/>
<reference evidence="2" key="1">
    <citation type="submission" date="2021-08" db="EMBL/GenBank/DDBJ databases">
        <authorList>
            <person name="Zhang H."/>
            <person name="Xu M."/>
            <person name="Yu Z."/>
            <person name="Yang L."/>
            <person name="Cai Y."/>
        </authorList>
    </citation>
    <scope>NUCLEOTIDE SEQUENCE</scope>
    <source>
        <strain evidence="2">CHL1</strain>
    </source>
</reference>
<protein>
    <submittedName>
        <fullName evidence="2">DUF1523 family protein</fullName>
    </submittedName>
</protein>
<organism evidence="2 3">
    <name type="scientific">Chenggangzhangella methanolivorans</name>
    <dbReference type="NCBI Taxonomy" id="1437009"/>
    <lineage>
        <taxon>Bacteria</taxon>
        <taxon>Pseudomonadati</taxon>
        <taxon>Pseudomonadota</taxon>
        <taxon>Alphaproteobacteria</taxon>
        <taxon>Hyphomicrobiales</taxon>
        <taxon>Methylopilaceae</taxon>
        <taxon>Chenggangzhangella</taxon>
    </lineage>
</organism>
<dbReference type="InterPro" id="IPR011088">
    <property type="entry name" value="Phage_phiNM3_A0EWY4"/>
</dbReference>
<evidence type="ECO:0000313" key="3">
    <source>
        <dbReference type="Proteomes" id="UP000825701"/>
    </source>
</evidence>
<keyword evidence="1" id="KW-0812">Transmembrane</keyword>
<accession>A0A9E6URG2</accession>
<keyword evidence="1" id="KW-0472">Membrane</keyword>
<dbReference type="Proteomes" id="UP000825701">
    <property type="component" value="Chromosome"/>
</dbReference>